<dbReference type="HOGENOM" id="CLU_047680_0_0_6"/>
<dbReference type="InterPro" id="IPR007560">
    <property type="entry name" value="Restrct_endonuc_IV_Mrr"/>
</dbReference>
<dbReference type="AlphaFoldDB" id="H8L5C9"/>
<dbReference type="PIRSF" id="PIRSF031853">
    <property type="entry name" value="UPC031853"/>
    <property type="match status" value="1"/>
</dbReference>
<dbReference type="SUPFAM" id="SSF52980">
    <property type="entry name" value="Restriction endonuclease-like"/>
    <property type="match status" value="1"/>
</dbReference>
<dbReference type="GO" id="GO:0015666">
    <property type="term" value="F:restriction endodeoxyribonuclease activity"/>
    <property type="evidence" value="ECO:0007669"/>
    <property type="project" value="TreeGrafter"/>
</dbReference>
<protein>
    <recommendedName>
        <fullName evidence="1">Restriction endonuclease type IV Mrr domain-containing protein</fullName>
    </recommendedName>
</protein>
<dbReference type="Gene3D" id="3.40.1350.10">
    <property type="match status" value="1"/>
</dbReference>
<dbReference type="InterPro" id="IPR011856">
    <property type="entry name" value="tRNA_endonuc-like_dom_sf"/>
</dbReference>
<sequence length="330" mass="36460">MSRMWMVRGDGGRLYDIFREQGVAAIGWSQLAPQVKPGVERKPLMALFRAAYPQVKPGTVVAGASQIWRFVNEIQSGDWVVTYSPANRLYSIGKVVGALEHHPEWAEQGMPLVRKVQWQPQELARDSLGVATKNSLGSTLTVFEIPAAAAADIQAALQGKPAPEIDEPAEDIAADPLADIEAQALERIKDLVNELDWDEMQQLTAGILRAMGYKTQISSPGADRGKDIVASPDGFGFEHPRIVVEVKHRKGQMGSQDIRSFLGGRHKDDRGLYVSTGGFTKDAQYEAERASIPLALWTLDHVVRALIEHYDATDAETKRLVPLKRLYWPA</sequence>
<dbReference type="eggNOG" id="COG4127">
    <property type="taxonomic scope" value="Bacteria"/>
</dbReference>
<dbReference type="GO" id="GO:0043590">
    <property type="term" value="C:bacterial nucleoid"/>
    <property type="evidence" value="ECO:0007669"/>
    <property type="project" value="TreeGrafter"/>
</dbReference>
<dbReference type="PANTHER" id="PTHR30015">
    <property type="entry name" value="MRR RESTRICTION SYSTEM PROTEIN"/>
    <property type="match status" value="1"/>
</dbReference>
<organism evidence="2 3">
    <name type="scientific">Frateuria aurantia (strain ATCC 33424 / DSM 6220 / KCTC 2777 / LMG 1558 / NBRC 3245 / NCIMB 13370)</name>
    <name type="common">Acetobacter aurantius</name>
    <dbReference type="NCBI Taxonomy" id="767434"/>
    <lineage>
        <taxon>Bacteria</taxon>
        <taxon>Pseudomonadati</taxon>
        <taxon>Pseudomonadota</taxon>
        <taxon>Gammaproteobacteria</taxon>
        <taxon>Lysobacterales</taxon>
        <taxon>Rhodanobacteraceae</taxon>
        <taxon>Frateuria</taxon>
    </lineage>
</organism>
<dbReference type="GO" id="GO:0003677">
    <property type="term" value="F:DNA binding"/>
    <property type="evidence" value="ECO:0007669"/>
    <property type="project" value="InterPro"/>
</dbReference>
<dbReference type="REBASE" id="46525">
    <property type="entry name" value="Fau6220MrrP"/>
</dbReference>
<reference evidence="2" key="1">
    <citation type="submission" date="2012-02" db="EMBL/GenBank/DDBJ databases">
        <title>The complete genome of Frateuria aurantia DSM 6220.</title>
        <authorList>
            <consortium name="US DOE Joint Genome Institute (JGI-PGF)"/>
            <person name="Lucas S."/>
            <person name="Copeland A."/>
            <person name="Lapidus A."/>
            <person name="Glavina del Rio T."/>
            <person name="Dalin E."/>
            <person name="Tice H."/>
            <person name="Bruce D."/>
            <person name="Goodwin L."/>
            <person name="Pitluck S."/>
            <person name="Peters L."/>
            <person name="Ovchinnikova G."/>
            <person name="Teshima H."/>
            <person name="Kyrpides N."/>
            <person name="Mavromatis K."/>
            <person name="Ivanova N."/>
            <person name="Brettin T."/>
            <person name="Detter J.C."/>
            <person name="Han C."/>
            <person name="Larimer F."/>
            <person name="Land M."/>
            <person name="Hauser L."/>
            <person name="Markowitz V."/>
            <person name="Cheng J.-F."/>
            <person name="Hugenholtz P."/>
            <person name="Woyke T."/>
            <person name="Wu D."/>
            <person name="Brambilla E."/>
            <person name="Klenk H.-P."/>
            <person name="Eisen J.A."/>
        </authorList>
    </citation>
    <scope>NUCLEOTIDE SEQUENCE</scope>
    <source>
        <strain evidence="2">DSM 6220</strain>
    </source>
</reference>
<keyword evidence="3" id="KW-1185">Reference proteome</keyword>
<dbReference type="PANTHER" id="PTHR30015:SF7">
    <property type="entry name" value="TYPE IV METHYL-DIRECTED RESTRICTION ENZYME ECOKMRR"/>
    <property type="match status" value="1"/>
</dbReference>
<proteinExistence type="predicted"/>
<dbReference type="InterPro" id="IPR052906">
    <property type="entry name" value="Type_IV_Methyl-Rstrct_Enzyme"/>
</dbReference>
<dbReference type="EMBL" id="CP003350">
    <property type="protein sequence ID" value="AFC85086.1"/>
    <property type="molecule type" value="Genomic_DNA"/>
</dbReference>
<feature type="domain" description="Restriction endonuclease type IV Mrr" evidence="1">
    <location>
        <begin position="193"/>
        <end position="305"/>
    </location>
</feature>
<dbReference type="InterPro" id="IPR011335">
    <property type="entry name" value="Restrct_endonuc-II-like"/>
</dbReference>
<dbReference type="GO" id="GO:0009307">
    <property type="term" value="P:DNA restriction-modification system"/>
    <property type="evidence" value="ECO:0007669"/>
    <property type="project" value="InterPro"/>
</dbReference>
<accession>H8L5C9</accession>
<gene>
    <name evidence="2" type="ordered locus">Fraau_0607</name>
</gene>
<evidence type="ECO:0000259" key="1">
    <source>
        <dbReference type="Pfam" id="PF04471"/>
    </source>
</evidence>
<evidence type="ECO:0000313" key="3">
    <source>
        <dbReference type="Proteomes" id="UP000005234"/>
    </source>
</evidence>
<evidence type="ECO:0000313" key="2">
    <source>
        <dbReference type="EMBL" id="AFC85086.1"/>
    </source>
</evidence>
<dbReference type="RefSeq" id="WP_014402092.1">
    <property type="nucleotide sequence ID" value="NC_017033.1"/>
</dbReference>
<dbReference type="Pfam" id="PF04471">
    <property type="entry name" value="Mrr_cat"/>
    <property type="match status" value="1"/>
</dbReference>
<dbReference type="OrthoDB" id="9781481at2"/>
<dbReference type="Proteomes" id="UP000005234">
    <property type="component" value="Chromosome"/>
</dbReference>
<name>H8L5C9_FRAAD</name>
<dbReference type="InterPro" id="IPR016984">
    <property type="entry name" value="UCP031853"/>
</dbReference>
<dbReference type="KEGG" id="fau:Fraau_0607"/>
<dbReference type="STRING" id="767434.Fraau_0607"/>